<evidence type="ECO:0000313" key="2">
    <source>
        <dbReference type="Proteomes" id="UP000829447"/>
    </source>
</evidence>
<reference evidence="1 2" key="1">
    <citation type="journal article" date="2022" name="bioRxiv">
        <title>An ancient truncated duplication of the anti-Mullerian hormone receptor type 2 gene is a potential conserved master sex determinant in the Pangasiidae catfish family.</title>
        <authorList>
            <person name="Wen M."/>
            <person name="Pan Q."/>
            <person name="Jouanno E."/>
            <person name="Montfort J."/>
            <person name="Zahm M."/>
            <person name="Cabau C."/>
            <person name="Klopp C."/>
            <person name="Iampietro C."/>
            <person name="Roques C."/>
            <person name="Bouchez O."/>
            <person name="Castinel A."/>
            <person name="Donnadieu C."/>
            <person name="Parrinello H."/>
            <person name="Poncet C."/>
            <person name="Belmonte E."/>
            <person name="Gautier V."/>
            <person name="Avarre J.-C."/>
            <person name="Dugue R."/>
            <person name="Gustiano R."/>
            <person name="Ha T.T.T."/>
            <person name="Campet M."/>
            <person name="Sriphairoj K."/>
            <person name="Ribolli J."/>
            <person name="de Almeida F.L."/>
            <person name="Desvignes T."/>
            <person name="Postlethwait J.H."/>
            <person name="Bucao C.F."/>
            <person name="Robinson-Rechavi M."/>
            <person name="Bobe J."/>
            <person name="Herpin A."/>
            <person name="Guiguen Y."/>
        </authorList>
    </citation>
    <scope>NUCLEOTIDE SEQUENCE [LARGE SCALE GENOMIC DNA]</scope>
    <source>
        <strain evidence="1">YG-Dec2019</strain>
    </source>
</reference>
<protein>
    <submittedName>
        <fullName evidence="1">Uncharacterized protein</fullName>
    </submittedName>
</protein>
<accession>A0ACC5XS55</accession>
<dbReference type="EMBL" id="CM040479">
    <property type="protein sequence ID" value="MCI4393931.1"/>
    <property type="molecule type" value="Genomic_DNA"/>
</dbReference>
<sequence>MSSKKELSADERFARVKKDPRFWEMPDVEQKVRIDKRFQSMFHDERFKLKYTVDKRGRPVNHTSTEDLKRFYKLSDSEQSDADAEQEEKKKKKKKKKVKAKAKEDELQDEEEELEKGEEPLTKKAVKKKALKSKECEKIRRAEPVKGVRVVEEEDDDELEEQDDEEEYSDTDKGVGLSADDDEDDVDVDDEDAEEDEEEGDDEDAEEDEEEDDEDEGESEDDSDSGPDLARGKGNIETSSEDEDEEDEVEDFLHHEEEEIEHDWGEMWKDAPRTEQVSCRLAVCNMNWDRLKAKDLLALFSSFKPKGGVVLSVTIYPSEFGKERLKAEQTQGPLELISLPDDPDADTEEQRIYREKVRDYQFKRLRYYYAVVECDSPETAAKIYEECDGFEYESSCSTLDLRFIPDDMMFEDEPKDRATDVDLSTYKPKLFTSTATTTAKVELTWDETDHDRITTLSKNFNKDELLNMDFQAYLASSSEDEDDEVEAEEVKPTVCVMEEKKGGKKGKKEEEQISKYRELLQSIQDKERKEKDKDMEMEITWVPGLKESAEKLVKKKMEGKDKMTPWEEFLEKKKEKKKDKRKGKKVELTWDETDHDRITTLSKNFNKDELLNMDFQAYLASSSEDEDDDDEVEAEEVKPTVCVMEEKKGGKKGKKEEEQISKYRELLQSIQDKERKEKDKDMEMEITWVPGLKESAEKLVKKKMEGKDKMTPWEEFLEKKKEKKKDKRKGKKEAEAQDEAAISDDELPPDVDLNDPFFSEELGGSAGTAQKVKKSKKNKKGEEQLTAEEEAELEKQKAEMALLMDDDEDEKHRHFNYDQIVEQQNLSKKKRKKLLKNNTLLEEDNFKVDLKDPRFQAMFTSHLYNLDPSDPAYKKTRGTQSILEEKQRRREEQQRSQQEALQSQEKPSKKPEEKESTDGGETTTDSTSSVAPSKTLDQSLSLLIKSVKNKTAQFHARKKQRTK</sequence>
<organism evidence="1 2">
    <name type="scientific">Pangasianodon gigas</name>
    <name type="common">Mekong giant catfish</name>
    <name type="synonym">Pangasius gigas</name>
    <dbReference type="NCBI Taxonomy" id="30993"/>
    <lineage>
        <taxon>Eukaryota</taxon>
        <taxon>Metazoa</taxon>
        <taxon>Chordata</taxon>
        <taxon>Craniata</taxon>
        <taxon>Vertebrata</taxon>
        <taxon>Euteleostomi</taxon>
        <taxon>Actinopterygii</taxon>
        <taxon>Neopterygii</taxon>
        <taxon>Teleostei</taxon>
        <taxon>Ostariophysi</taxon>
        <taxon>Siluriformes</taxon>
        <taxon>Pangasiidae</taxon>
        <taxon>Pangasianodon</taxon>
    </lineage>
</organism>
<evidence type="ECO:0000313" key="1">
    <source>
        <dbReference type="EMBL" id="MCI4393931.1"/>
    </source>
</evidence>
<dbReference type="Proteomes" id="UP000829447">
    <property type="component" value="Linkage Group LG26"/>
</dbReference>
<keyword evidence="2" id="KW-1185">Reference proteome</keyword>
<name>A0ACC5XS55_PANGG</name>
<comment type="caution">
    <text evidence="1">The sequence shown here is derived from an EMBL/GenBank/DDBJ whole genome shotgun (WGS) entry which is preliminary data.</text>
</comment>
<gene>
    <name evidence="1" type="ORF">PGIGA_G00163250</name>
</gene>
<proteinExistence type="predicted"/>